<evidence type="ECO:0000256" key="1">
    <source>
        <dbReference type="ARBA" id="ARBA00004141"/>
    </source>
</evidence>
<evidence type="ECO:0000256" key="6">
    <source>
        <dbReference type="ARBA" id="ARBA00023136"/>
    </source>
</evidence>
<accession>A0A1H6EXD3</accession>
<dbReference type="GO" id="GO:0016757">
    <property type="term" value="F:glycosyltransferase activity"/>
    <property type="evidence" value="ECO:0007669"/>
    <property type="project" value="UniProtKB-KW"/>
</dbReference>
<dbReference type="SUPFAM" id="SSF53448">
    <property type="entry name" value="Nucleotide-diphospho-sugar transferases"/>
    <property type="match status" value="1"/>
</dbReference>
<keyword evidence="2" id="KW-0328">Glycosyltransferase</keyword>
<dbReference type="InterPro" id="IPR001173">
    <property type="entry name" value="Glyco_trans_2-like"/>
</dbReference>
<keyword evidence="4" id="KW-0812">Transmembrane</keyword>
<evidence type="ECO:0000256" key="5">
    <source>
        <dbReference type="ARBA" id="ARBA00022989"/>
    </source>
</evidence>
<reference evidence="9 10" key="1">
    <citation type="submission" date="2016-10" db="EMBL/GenBank/DDBJ databases">
        <authorList>
            <person name="de Groot N.N."/>
        </authorList>
    </citation>
    <scope>NUCLEOTIDE SEQUENCE [LARGE SCALE GENOMIC DNA]</scope>
    <source>
        <strain evidence="9 10">CGMCC 4.7037</strain>
    </source>
</reference>
<comment type="subcellular location">
    <subcellularLocation>
        <location evidence="1">Membrane</location>
        <topology evidence="1">Multi-pass membrane protein</topology>
    </subcellularLocation>
</comment>
<evidence type="ECO:0000256" key="7">
    <source>
        <dbReference type="SAM" id="MobiDB-lite"/>
    </source>
</evidence>
<keyword evidence="10" id="KW-1185">Reference proteome</keyword>
<dbReference type="Pfam" id="PF13632">
    <property type="entry name" value="Glyco_trans_2_3"/>
    <property type="match status" value="1"/>
</dbReference>
<evidence type="ECO:0000256" key="4">
    <source>
        <dbReference type="ARBA" id="ARBA00022692"/>
    </source>
</evidence>
<evidence type="ECO:0000256" key="3">
    <source>
        <dbReference type="ARBA" id="ARBA00022679"/>
    </source>
</evidence>
<dbReference type="AlphaFoldDB" id="A0A1H6EXD3"/>
<dbReference type="InterPro" id="IPR050321">
    <property type="entry name" value="Glycosyltr_2/OpgH_subfam"/>
</dbReference>
<keyword evidence="5" id="KW-1133">Transmembrane helix</keyword>
<keyword evidence="3 9" id="KW-0808">Transferase</keyword>
<name>A0A1H6EXD3_9ACTN</name>
<protein>
    <submittedName>
        <fullName evidence="9">Glycosyl transferase family group 2</fullName>
    </submittedName>
</protein>
<dbReference type="OrthoDB" id="3873664at2"/>
<evidence type="ECO:0000256" key="2">
    <source>
        <dbReference type="ARBA" id="ARBA00022676"/>
    </source>
</evidence>
<dbReference type="EMBL" id="FNVT01000022">
    <property type="protein sequence ID" value="SEH01771.1"/>
    <property type="molecule type" value="Genomic_DNA"/>
</dbReference>
<dbReference type="RefSeq" id="WP_103962858.1">
    <property type="nucleotide sequence ID" value="NZ_FNVT01000022.1"/>
</dbReference>
<dbReference type="Gene3D" id="3.90.550.10">
    <property type="entry name" value="Spore Coat Polysaccharide Biosynthesis Protein SpsA, Chain A"/>
    <property type="match status" value="1"/>
</dbReference>
<evidence type="ECO:0000259" key="8">
    <source>
        <dbReference type="Pfam" id="PF13632"/>
    </source>
</evidence>
<gene>
    <name evidence="9" type="ORF">SAMN05444920_12220</name>
</gene>
<organism evidence="9 10">
    <name type="scientific">Nonomuraea solani</name>
    <dbReference type="NCBI Taxonomy" id="1144553"/>
    <lineage>
        <taxon>Bacteria</taxon>
        <taxon>Bacillati</taxon>
        <taxon>Actinomycetota</taxon>
        <taxon>Actinomycetes</taxon>
        <taxon>Streptosporangiales</taxon>
        <taxon>Streptosporangiaceae</taxon>
        <taxon>Nonomuraea</taxon>
    </lineage>
</organism>
<sequence length="505" mass="54206">MRAGEAVRAAAWVAAAGMVARHTAGAWQLSRTLTWLRHGRQAQETPLQSGRPPEVQVIVPVLREQGHVGAALAWWRQTLPVFPGMTVTFVSTAREEHERALLSETVSRSGRLSASQFPQVAARDLNDLNRARAATGGNLTVEAAEAILARTPVTRDVIDELLAAEDWPRIGHLTYPGLGRKAAQINYAARSLGPYDYLAVYDIDSRPSRDVLTATYALLSSQPHGPPVVQQHALHVAPHVAPAAYPGRRLAHAFVRGSATLQTVWTLRREIPYARRYHHWIGRDGWTARAKAGLSQPVGHGLFLRQNVLTEVGGLPETTVLDDVPTGVRFTLRAIPTVSVPLVGAVPAPDSAAEVLAQTRRWFCSYLDYPALMRAATQEGAGSVGQRCLISAVAIYRGTAWLAAGPLTAVTLAAALAPRSAPALRVTACAGVLLASTVPVLMLARARPGPMPARQIVRDSAELLAAYLLRSIGPWQALGAAVRGRHPTGTASPAPKTHRREGAPR</sequence>
<keyword evidence="6" id="KW-0472">Membrane</keyword>
<feature type="region of interest" description="Disordered" evidence="7">
    <location>
        <begin position="483"/>
        <end position="505"/>
    </location>
</feature>
<evidence type="ECO:0000313" key="9">
    <source>
        <dbReference type="EMBL" id="SEH01771.1"/>
    </source>
</evidence>
<proteinExistence type="predicted"/>
<dbReference type="PANTHER" id="PTHR43867:SF2">
    <property type="entry name" value="CELLULOSE SYNTHASE CATALYTIC SUBUNIT A [UDP-FORMING]"/>
    <property type="match status" value="1"/>
</dbReference>
<dbReference type="Proteomes" id="UP000236732">
    <property type="component" value="Unassembled WGS sequence"/>
</dbReference>
<dbReference type="InterPro" id="IPR029044">
    <property type="entry name" value="Nucleotide-diphossugar_trans"/>
</dbReference>
<evidence type="ECO:0000313" key="10">
    <source>
        <dbReference type="Proteomes" id="UP000236732"/>
    </source>
</evidence>
<feature type="domain" description="Glycosyltransferase 2-like" evidence="8">
    <location>
        <begin position="277"/>
        <end position="421"/>
    </location>
</feature>
<dbReference type="PANTHER" id="PTHR43867">
    <property type="entry name" value="CELLULOSE SYNTHASE CATALYTIC SUBUNIT A [UDP-FORMING]"/>
    <property type="match status" value="1"/>
</dbReference>
<dbReference type="GO" id="GO:0016020">
    <property type="term" value="C:membrane"/>
    <property type="evidence" value="ECO:0007669"/>
    <property type="project" value="UniProtKB-SubCell"/>
</dbReference>